<dbReference type="PANTHER" id="PTHR12416">
    <property type="entry name" value="RRNA-PROCESSING PROTEIN UTP23 HOMOLOG"/>
    <property type="match status" value="1"/>
</dbReference>
<evidence type="ECO:0000256" key="1">
    <source>
        <dbReference type="ARBA" id="ARBA00023242"/>
    </source>
</evidence>
<feature type="region of interest" description="Disordered" evidence="2">
    <location>
        <begin position="100"/>
        <end position="193"/>
    </location>
</feature>
<gene>
    <name evidence="4" type="ORF">WICMUC_002906</name>
</gene>
<evidence type="ECO:0000259" key="3">
    <source>
        <dbReference type="Pfam" id="PF24779"/>
    </source>
</evidence>
<dbReference type="GO" id="GO:0032040">
    <property type="term" value="C:small-subunit processome"/>
    <property type="evidence" value="ECO:0007669"/>
    <property type="project" value="InterPro"/>
</dbReference>
<dbReference type="Pfam" id="PF04900">
    <property type="entry name" value="Fcf1"/>
    <property type="match status" value="1"/>
</dbReference>
<dbReference type="InterPro" id="IPR006984">
    <property type="entry name" value="Fcf1/UTP23"/>
</dbReference>
<reference evidence="4" key="1">
    <citation type="journal article" date="2021" name="Open Biol.">
        <title>Shared evolutionary footprints suggest mitochondrial oxidative damage underlies multiple complex I losses in fungi.</title>
        <authorList>
            <person name="Schikora-Tamarit M.A."/>
            <person name="Marcet-Houben M."/>
            <person name="Nosek J."/>
            <person name="Gabaldon T."/>
        </authorList>
    </citation>
    <scope>NUCLEOTIDE SEQUENCE</scope>
    <source>
        <strain evidence="4">CBS6341</strain>
    </source>
</reference>
<accession>A0A9P8PPQ3</accession>
<evidence type="ECO:0000256" key="2">
    <source>
        <dbReference type="SAM" id="MobiDB-lite"/>
    </source>
</evidence>
<dbReference type="AlphaFoldDB" id="A0A9P8PPQ3"/>
<feature type="compositionally biased region" description="Basic residues" evidence="2">
    <location>
        <begin position="163"/>
        <end position="172"/>
    </location>
</feature>
<feature type="compositionally biased region" description="Basic and acidic residues" evidence="2">
    <location>
        <begin position="118"/>
        <end position="129"/>
    </location>
</feature>
<evidence type="ECO:0000313" key="4">
    <source>
        <dbReference type="EMBL" id="KAH3675074.1"/>
    </source>
</evidence>
<name>A0A9P8PPQ3_9ASCO</name>
<dbReference type="Pfam" id="PF24779">
    <property type="entry name" value="UTP23_sensor"/>
    <property type="match status" value="1"/>
</dbReference>
<sequence>MQELYSTKNQNAIEIAKTFERRRCNHPPTDPIPPHECIKSIVNIDGENKHRYVVATENERLRYSLRKIPGIPLVYMNRSVMVMESLSKASASISRNMERGKLTGGLNNAKSGIVGAMDKIKNDGENEKPTKKRKGPKEPNPLSIKKKKSKVEDNDEFKDEGQKKKRKRKSKTKTKEDDDVDNENSEKLVEDES</sequence>
<reference evidence="4" key="2">
    <citation type="submission" date="2021-01" db="EMBL/GenBank/DDBJ databases">
        <authorList>
            <person name="Schikora-Tamarit M.A."/>
        </authorList>
    </citation>
    <scope>NUCLEOTIDE SEQUENCE</scope>
    <source>
        <strain evidence="4">CBS6341</strain>
    </source>
</reference>
<comment type="caution">
    <text evidence="4">The sequence shown here is derived from an EMBL/GenBank/DDBJ whole genome shotgun (WGS) entry which is preliminary data.</text>
</comment>
<organism evidence="4 5">
    <name type="scientific">Wickerhamomyces mucosus</name>
    <dbReference type="NCBI Taxonomy" id="1378264"/>
    <lineage>
        <taxon>Eukaryota</taxon>
        <taxon>Fungi</taxon>
        <taxon>Dikarya</taxon>
        <taxon>Ascomycota</taxon>
        <taxon>Saccharomycotina</taxon>
        <taxon>Saccharomycetes</taxon>
        <taxon>Phaffomycetales</taxon>
        <taxon>Wickerhamomycetaceae</taxon>
        <taxon>Wickerhamomyces</taxon>
    </lineage>
</organism>
<dbReference type="OrthoDB" id="25675at2759"/>
<feature type="domain" description="UTP23 sensor motif region" evidence="3">
    <location>
        <begin position="130"/>
        <end position="149"/>
    </location>
</feature>
<evidence type="ECO:0000313" key="5">
    <source>
        <dbReference type="Proteomes" id="UP000769528"/>
    </source>
</evidence>
<feature type="compositionally biased region" description="Basic and acidic residues" evidence="2">
    <location>
        <begin position="184"/>
        <end position="193"/>
    </location>
</feature>
<dbReference type="InterPro" id="IPR057776">
    <property type="entry name" value="UTP23_sensor"/>
</dbReference>
<proteinExistence type="predicted"/>
<dbReference type="EMBL" id="JAEUBF010000782">
    <property type="protein sequence ID" value="KAH3675074.1"/>
    <property type="molecule type" value="Genomic_DNA"/>
</dbReference>
<dbReference type="Gene3D" id="3.40.50.1010">
    <property type="entry name" value="5'-nuclease"/>
    <property type="match status" value="1"/>
</dbReference>
<protein>
    <recommendedName>
        <fullName evidence="3">UTP23 sensor motif region domain-containing protein</fullName>
    </recommendedName>
</protein>
<keyword evidence="1" id="KW-0539">Nucleus</keyword>
<keyword evidence="5" id="KW-1185">Reference proteome</keyword>
<dbReference type="Proteomes" id="UP000769528">
    <property type="component" value="Unassembled WGS sequence"/>
</dbReference>